<keyword evidence="4" id="KW-0547">Nucleotide-binding</keyword>
<dbReference type="Pfam" id="PF13581">
    <property type="entry name" value="HATPase_c_2"/>
    <property type="match status" value="1"/>
</dbReference>
<dbReference type="AlphaFoldDB" id="A0AB33K6T5"/>
<dbReference type="SUPFAM" id="SSF55874">
    <property type="entry name" value="ATPase domain of HSP90 chaperone/DNA topoisomerase II/histidine kinase"/>
    <property type="match status" value="1"/>
</dbReference>
<evidence type="ECO:0000259" key="3">
    <source>
        <dbReference type="Pfam" id="PF13581"/>
    </source>
</evidence>
<dbReference type="Gene3D" id="3.30.565.10">
    <property type="entry name" value="Histidine kinase-like ATPase, C-terminal domain"/>
    <property type="match status" value="1"/>
</dbReference>
<dbReference type="CDD" id="cd16936">
    <property type="entry name" value="HATPase_RsbW-like"/>
    <property type="match status" value="1"/>
</dbReference>
<organism evidence="4">
    <name type="scientific">Kitasatospora sp. CMC57</name>
    <dbReference type="NCBI Taxonomy" id="3231513"/>
    <lineage>
        <taxon>Bacteria</taxon>
        <taxon>Bacillati</taxon>
        <taxon>Actinomycetota</taxon>
        <taxon>Actinomycetes</taxon>
        <taxon>Kitasatosporales</taxon>
        <taxon>Streptomycetaceae</taxon>
        <taxon>Kitasatospora</taxon>
    </lineage>
</organism>
<dbReference type="GO" id="GO:0004674">
    <property type="term" value="F:protein serine/threonine kinase activity"/>
    <property type="evidence" value="ECO:0007669"/>
    <property type="project" value="UniProtKB-KW"/>
</dbReference>
<dbReference type="PANTHER" id="PTHR35526:SF3">
    <property type="entry name" value="ANTI-SIGMA-F FACTOR RSBW"/>
    <property type="match status" value="1"/>
</dbReference>
<feature type="region of interest" description="Disordered" evidence="2">
    <location>
        <begin position="92"/>
        <end position="111"/>
    </location>
</feature>
<dbReference type="PANTHER" id="PTHR35526">
    <property type="entry name" value="ANTI-SIGMA-F FACTOR RSBW-RELATED"/>
    <property type="match status" value="1"/>
</dbReference>
<keyword evidence="1" id="KW-0723">Serine/threonine-protein kinase</keyword>
<evidence type="ECO:0000256" key="2">
    <source>
        <dbReference type="SAM" id="MobiDB-lite"/>
    </source>
</evidence>
<dbReference type="EMBL" id="AP035881">
    <property type="protein sequence ID" value="BFP49394.1"/>
    <property type="molecule type" value="Genomic_DNA"/>
</dbReference>
<dbReference type="RefSeq" id="WP_407991510.1">
    <property type="nucleotide sequence ID" value="NZ_AP035881.2"/>
</dbReference>
<dbReference type="InterPro" id="IPR050267">
    <property type="entry name" value="Anti-sigma-factor_SerPK"/>
</dbReference>
<name>A0AB33K6T5_9ACTN</name>
<proteinExistence type="predicted"/>
<keyword evidence="1" id="KW-0808">Transferase</keyword>
<protein>
    <submittedName>
        <fullName evidence="4">ATP-binding protein</fullName>
    </submittedName>
</protein>
<evidence type="ECO:0000313" key="4">
    <source>
        <dbReference type="EMBL" id="BFP49394.1"/>
    </source>
</evidence>
<sequence>MASDEGPPGAEPAAPTPGGQVRRLRLLGVPSPVARGREFARRALDDWHAQDHDDILLLVSELLSNAVLHAGGARDLVLYAVPERLRIEVTDASPNLPRPREPRGAGVPGGHGLHIVEKLADRWGTVSREDGKSVWLEIVTPLATP</sequence>
<keyword evidence="1" id="KW-0418">Kinase</keyword>
<dbReference type="InterPro" id="IPR036890">
    <property type="entry name" value="HATPase_C_sf"/>
</dbReference>
<gene>
    <name evidence="4" type="ORF">KCMC57_57620</name>
</gene>
<keyword evidence="4" id="KW-0067">ATP-binding</keyword>
<reference evidence="4" key="1">
    <citation type="submission" date="2024-07" db="EMBL/GenBank/DDBJ databases">
        <title>Complete genome sequences of cellulolytic bacteria, Kitasatospora sp. CMC57 and Streptomyces sp. CMC78, isolated from Japanese agricultural soil.</title>
        <authorList>
            <person name="Hashimoto T."/>
            <person name="Ito M."/>
            <person name="Iwamoto M."/>
            <person name="Fukahori D."/>
            <person name="Shoda T."/>
            <person name="Sakoda M."/>
            <person name="Morohoshi T."/>
            <person name="Mitsuboshi M."/>
            <person name="Nishizawa T."/>
        </authorList>
    </citation>
    <scope>NUCLEOTIDE SEQUENCE</scope>
    <source>
        <strain evidence="4">CMC57</strain>
    </source>
</reference>
<dbReference type="GO" id="GO:0005524">
    <property type="term" value="F:ATP binding"/>
    <property type="evidence" value="ECO:0007669"/>
    <property type="project" value="UniProtKB-KW"/>
</dbReference>
<feature type="domain" description="Histidine kinase/HSP90-like ATPase" evidence="3">
    <location>
        <begin position="36"/>
        <end position="136"/>
    </location>
</feature>
<accession>A0AB33K6T5</accession>
<evidence type="ECO:0000256" key="1">
    <source>
        <dbReference type="ARBA" id="ARBA00022527"/>
    </source>
</evidence>
<dbReference type="InterPro" id="IPR003594">
    <property type="entry name" value="HATPase_dom"/>
</dbReference>